<feature type="transmembrane region" description="Helical" evidence="2">
    <location>
        <begin position="64"/>
        <end position="82"/>
    </location>
</feature>
<dbReference type="EMBL" id="VIKS01000011">
    <property type="protein sequence ID" value="TQV85909.1"/>
    <property type="molecule type" value="Genomic_DNA"/>
</dbReference>
<dbReference type="Pfam" id="PF06580">
    <property type="entry name" value="His_kinase"/>
    <property type="match status" value="1"/>
</dbReference>
<keyword evidence="1" id="KW-0175">Coiled coil</keyword>
<dbReference type="PANTHER" id="PTHR34220:SF7">
    <property type="entry name" value="SENSOR HISTIDINE KINASE YPDA"/>
    <property type="match status" value="1"/>
</dbReference>
<dbReference type="InterPro" id="IPR010559">
    <property type="entry name" value="Sig_transdc_His_kin_internal"/>
</dbReference>
<proteinExistence type="predicted"/>
<evidence type="ECO:0000313" key="5">
    <source>
        <dbReference type="Proteomes" id="UP000315439"/>
    </source>
</evidence>
<dbReference type="Gene3D" id="3.30.565.10">
    <property type="entry name" value="Histidine kinase-like ATPase, C-terminal domain"/>
    <property type="match status" value="1"/>
</dbReference>
<sequence length="365" mass="41614">MKILDKDLTIKIIKRLKSIFAVLSLKLIVAVFLMNSTCAFLKALYQLSVLEPNWDTFWRELYGYFKMLNLYGFSMVFAYLGLSKGPDIKMSITRIVAIGVLAFVISYPFTLLFFTWDESNLHPTLQAAIYLFATLLISAWALIVMLYIKSRESQPRFQLLKQQIAEESLSREKAEMELHLLQAQIEPHFFFNTLANLHSLIESNPDDAKKLLEQLSDYLRTSIPQFRRKFIQLGDELKMVKHYLNIQQIRFSHRLTYNISVSDELKSLPILPMSLLTLVENAIIHGIEKKSGEGNITINATSERKGLLNVSIIDSAGLLKTPKFGTGLSNLVERLEVAYESSTSLSFGKTLNDETQVNLEVPVYG</sequence>
<gene>
    <name evidence="4" type="ORF">FLL46_18475</name>
</gene>
<dbReference type="GO" id="GO:0000155">
    <property type="term" value="F:phosphorelay sensor kinase activity"/>
    <property type="evidence" value="ECO:0007669"/>
    <property type="project" value="InterPro"/>
</dbReference>
<reference evidence="4 5" key="1">
    <citation type="submission" date="2019-07" db="EMBL/GenBank/DDBJ databases">
        <title>Draft genome for Aliikangiella sp. M105.</title>
        <authorList>
            <person name="Wang G."/>
        </authorList>
    </citation>
    <scope>NUCLEOTIDE SEQUENCE [LARGE SCALE GENOMIC DNA]</scope>
    <source>
        <strain evidence="4 5">M105</strain>
    </source>
</reference>
<name>A0A545U8X1_9GAMM</name>
<dbReference type="AlphaFoldDB" id="A0A545U8X1"/>
<keyword evidence="2" id="KW-0472">Membrane</keyword>
<accession>A0A545U8X1</accession>
<dbReference type="Proteomes" id="UP000315439">
    <property type="component" value="Unassembled WGS sequence"/>
</dbReference>
<evidence type="ECO:0000256" key="1">
    <source>
        <dbReference type="SAM" id="Coils"/>
    </source>
</evidence>
<dbReference type="OrthoDB" id="2514702at2"/>
<dbReference type="PANTHER" id="PTHR34220">
    <property type="entry name" value="SENSOR HISTIDINE KINASE YPDA"/>
    <property type="match status" value="1"/>
</dbReference>
<feature type="transmembrane region" description="Helical" evidence="2">
    <location>
        <begin position="20"/>
        <end position="44"/>
    </location>
</feature>
<keyword evidence="2" id="KW-0812">Transmembrane</keyword>
<feature type="transmembrane region" description="Helical" evidence="2">
    <location>
        <begin position="94"/>
        <end position="116"/>
    </location>
</feature>
<dbReference type="GO" id="GO:0016020">
    <property type="term" value="C:membrane"/>
    <property type="evidence" value="ECO:0007669"/>
    <property type="project" value="InterPro"/>
</dbReference>
<evidence type="ECO:0000313" key="4">
    <source>
        <dbReference type="EMBL" id="TQV85909.1"/>
    </source>
</evidence>
<dbReference type="RefSeq" id="WP_142932828.1">
    <property type="nucleotide sequence ID" value="NZ_ML660167.1"/>
</dbReference>
<organism evidence="4 5">
    <name type="scientific">Aliikangiella coralliicola</name>
    <dbReference type="NCBI Taxonomy" id="2592383"/>
    <lineage>
        <taxon>Bacteria</taxon>
        <taxon>Pseudomonadati</taxon>
        <taxon>Pseudomonadota</taxon>
        <taxon>Gammaproteobacteria</taxon>
        <taxon>Oceanospirillales</taxon>
        <taxon>Pleioneaceae</taxon>
        <taxon>Aliikangiella</taxon>
    </lineage>
</organism>
<comment type="caution">
    <text evidence="4">The sequence shown here is derived from an EMBL/GenBank/DDBJ whole genome shotgun (WGS) entry which is preliminary data.</text>
</comment>
<feature type="domain" description="Signal transduction histidine kinase internal region" evidence="3">
    <location>
        <begin position="176"/>
        <end position="255"/>
    </location>
</feature>
<feature type="transmembrane region" description="Helical" evidence="2">
    <location>
        <begin position="128"/>
        <end position="148"/>
    </location>
</feature>
<keyword evidence="2" id="KW-1133">Transmembrane helix</keyword>
<dbReference type="InterPro" id="IPR036890">
    <property type="entry name" value="HATPase_C_sf"/>
</dbReference>
<evidence type="ECO:0000256" key="2">
    <source>
        <dbReference type="SAM" id="Phobius"/>
    </source>
</evidence>
<keyword evidence="5" id="KW-1185">Reference proteome</keyword>
<dbReference type="InterPro" id="IPR050640">
    <property type="entry name" value="Bact_2-comp_sensor_kinase"/>
</dbReference>
<protein>
    <recommendedName>
        <fullName evidence="3">Signal transduction histidine kinase internal region domain-containing protein</fullName>
    </recommendedName>
</protein>
<evidence type="ECO:0000259" key="3">
    <source>
        <dbReference type="Pfam" id="PF06580"/>
    </source>
</evidence>
<feature type="coiled-coil region" evidence="1">
    <location>
        <begin position="157"/>
        <end position="184"/>
    </location>
</feature>